<keyword evidence="3" id="KW-1185">Reference proteome</keyword>
<evidence type="ECO:0000256" key="1">
    <source>
        <dbReference type="SAM" id="SignalP"/>
    </source>
</evidence>
<gene>
    <name evidence="2" type="ORF">B0J12DRAFT_658258</name>
</gene>
<dbReference type="EMBL" id="JAGTJR010000009">
    <property type="protein sequence ID" value="KAH7054599.1"/>
    <property type="molecule type" value="Genomic_DNA"/>
</dbReference>
<proteinExistence type="predicted"/>
<sequence length="170" mass="18000">MRFTTATTALAFAGAASAAALQSRATNYQIVVDTSVCSDESNLKPRITGTGAYAGIDYAGPTWNGVWVFDVPADYQGHVWLYDTTQPIPTDAFSVYGLDFEIYNSPTDDKPNKATLKALGKDASGVKPEPLTSAAFASQVWGQITDSVQSYSGGSIGSTIAGDGLRIYYC</sequence>
<protein>
    <submittedName>
        <fullName evidence="2">Uncharacterized protein</fullName>
    </submittedName>
</protein>
<comment type="caution">
    <text evidence="2">The sequence shown here is derived from an EMBL/GenBank/DDBJ whole genome shotgun (WGS) entry which is preliminary data.</text>
</comment>
<keyword evidence="1" id="KW-0732">Signal</keyword>
<organism evidence="2 3">
    <name type="scientific">Macrophomina phaseolina</name>
    <dbReference type="NCBI Taxonomy" id="35725"/>
    <lineage>
        <taxon>Eukaryota</taxon>
        <taxon>Fungi</taxon>
        <taxon>Dikarya</taxon>
        <taxon>Ascomycota</taxon>
        <taxon>Pezizomycotina</taxon>
        <taxon>Dothideomycetes</taxon>
        <taxon>Dothideomycetes incertae sedis</taxon>
        <taxon>Botryosphaeriales</taxon>
        <taxon>Botryosphaeriaceae</taxon>
        <taxon>Macrophomina</taxon>
    </lineage>
</organism>
<name>A0ABQ8GGS2_9PEZI</name>
<evidence type="ECO:0000313" key="3">
    <source>
        <dbReference type="Proteomes" id="UP000774617"/>
    </source>
</evidence>
<reference evidence="2 3" key="1">
    <citation type="journal article" date="2021" name="Nat. Commun.">
        <title>Genetic determinants of endophytism in the Arabidopsis root mycobiome.</title>
        <authorList>
            <person name="Mesny F."/>
            <person name="Miyauchi S."/>
            <person name="Thiergart T."/>
            <person name="Pickel B."/>
            <person name="Atanasova L."/>
            <person name="Karlsson M."/>
            <person name="Huettel B."/>
            <person name="Barry K.W."/>
            <person name="Haridas S."/>
            <person name="Chen C."/>
            <person name="Bauer D."/>
            <person name="Andreopoulos W."/>
            <person name="Pangilinan J."/>
            <person name="LaButti K."/>
            <person name="Riley R."/>
            <person name="Lipzen A."/>
            <person name="Clum A."/>
            <person name="Drula E."/>
            <person name="Henrissat B."/>
            <person name="Kohler A."/>
            <person name="Grigoriev I.V."/>
            <person name="Martin F.M."/>
            <person name="Hacquard S."/>
        </authorList>
    </citation>
    <scope>NUCLEOTIDE SEQUENCE [LARGE SCALE GENOMIC DNA]</scope>
    <source>
        <strain evidence="2 3">MPI-SDFR-AT-0080</strain>
    </source>
</reference>
<dbReference type="Proteomes" id="UP000774617">
    <property type="component" value="Unassembled WGS sequence"/>
</dbReference>
<accession>A0ABQ8GGS2</accession>
<evidence type="ECO:0000313" key="2">
    <source>
        <dbReference type="EMBL" id="KAH7054599.1"/>
    </source>
</evidence>
<feature type="signal peptide" evidence="1">
    <location>
        <begin position="1"/>
        <end position="18"/>
    </location>
</feature>
<feature type="chain" id="PRO_5045710903" evidence="1">
    <location>
        <begin position="19"/>
        <end position="170"/>
    </location>
</feature>